<dbReference type="PROSITE" id="PS00108">
    <property type="entry name" value="PROTEIN_KINASE_ST"/>
    <property type="match status" value="1"/>
</dbReference>
<evidence type="ECO:0000256" key="3">
    <source>
        <dbReference type="ARBA" id="ARBA00022741"/>
    </source>
</evidence>
<dbReference type="Proteomes" id="UP000256900">
    <property type="component" value="Unassembled WGS sequence"/>
</dbReference>
<dbReference type="GO" id="GO:0005524">
    <property type="term" value="F:ATP binding"/>
    <property type="evidence" value="ECO:0007669"/>
    <property type="project" value="UniProtKB-KW"/>
</dbReference>
<evidence type="ECO:0000256" key="6">
    <source>
        <dbReference type="SAM" id="Phobius"/>
    </source>
</evidence>
<dbReference type="SMART" id="SM00332">
    <property type="entry name" value="PP2Cc"/>
    <property type="match status" value="1"/>
</dbReference>
<evidence type="ECO:0000259" key="8">
    <source>
        <dbReference type="PROSITE" id="PS51746"/>
    </source>
</evidence>
<feature type="domain" description="Protein kinase" evidence="7">
    <location>
        <begin position="273"/>
        <end position="528"/>
    </location>
</feature>
<dbReference type="Pfam" id="PF13672">
    <property type="entry name" value="PP2C_2"/>
    <property type="match status" value="1"/>
</dbReference>
<dbReference type="InterPro" id="IPR036457">
    <property type="entry name" value="PPM-type-like_dom_sf"/>
</dbReference>
<dbReference type="PROSITE" id="PS51746">
    <property type="entry name" value="PPM_2"/>
    <property type="match status" value="1"/>
</dbReference>
<dbReference type="PANTHER" id="PTHR24351">
    <property type="entry name" value="RIBOSOMAL PROTEIN S6 KINASE"/>
    <property type="match status" value="1"/>
</dbReference>
<dbReference type="GO" id="GO:0004674">
    <property type="term" value="F:protein serine/threonine kinase activity"/>
    <property type="evidence" value="ECO:0007669"/>
    <property type="project" value="UniProtKB-KW"/>
</dbReference>
<evidence type="ECO:0000313" key="10">
    <source>
        <dbReference type="Proteomes" id="UP000256900"/>
    </source>
</evidence>
<dbReference type="SUPFAM" id="SSF81606">
    <property type="entry name" value="PP2C-like"/>
    <property type="match status" value="1"/>
</dbReference>
<dbReference type="EMBL" id="QUMO01000003">
    <property type="protein sequence ID" value="REF85937.1"/>
    <property type="molecule type" value="Genomic_DNA"/>
</dbReference>
<name>A0A3D9YTJ7_9HYPH</name>
<dbReference type="Gene3D" id="1.10.510.10">
    <property type="entry name" value="Transferase(Phosphotransferase) domain 1"/>
    <property type="match status" value="1"/>
</dbReference>
<keyword evidence="1 9" id="KW-0723">Serine/threonine-protein kinase</keyword>
<dbReference type="Gene3D" id="3.60.40.10">
    <property type="entry name" value="PPM-type phosphatase domain"/>
    <property type="match status" value="1"/>
</dbReference>
<evidence type="ECO:0000256" key="5">
    <source>
        <dbReference type="ARBA" id="ARBA00022840"/>
    </source>
</evidence>
<dbReference type="AlphaFoldDB" id="A0A3D9YTJ7"/>
<comment type="caution">
    <text evidence="9">The sequence shown here is derived from an EMBL/GenBank/DDBJ whole genome shotgun (WGS) entry which is preliminary data.</text>
</comment>
<organism evidence="9 10">
    <name type="scientific">Methylovirgula ligni</name>
    <dbReference type="NCBI Taxonomy" id="569860"/>
    <lineage>
        <taxon>Bacteria</taxon>
        <taxon>Pseudomonadati</taxon>
        <taxon>Pseudomonadota</taxon>
        <taxon>Alphaproteobacteria</taxon>
        <taxon>Hyphomicrobiales</taxon>
        <taxon>Beijerinckiaceae</taxon>
        <taxon>Methylovirgula</taxon>
    </lineage>
</organism>
<dbReference type="CDD" id="cd14014">
    <property type="entry name" value="STKc_PknB_like"/>
    <property type="match status" value="1"/>
</dbReference>
<dbReference type="SMART" id="SM00331">
    <property type="entry name" value="PP2C_SIG"/>
    <property type="match status" value="1"/>
</dbReference>
<keyword evidence="3" id="KW-0547">Nucleotide-binding</keyword>
<evidence type="ECO:0000313" key="9">
    <source>
        <dbReference type="EMBL" id="REF85937.1"/>
    </source>
</evidence>
<evidence type="ECO:0000256" key="1">
    <source>
        <dbReference type="ARBA" id="ARBA00022527"/>
    </source>
</evidence>
<keyword evidence="5" id="KW-0067">ATP-binding</keyword>
<keyword evidence="6" id="KW-0812">Transmembrane</keyword>
<keyword evidence="6" id="KW-1133">Transmembrane helix</keyword>
<evidence type="ECO:0000259" key="7">
    <source>
        <dbReference type="PROSITE" id="PS50011"/>
    </source>
</evidence>
<reference evidence="9 10" key="1">
    <citation type="submission" date="2018-08" db="EMBL/GenBank/DDBJ databases">
        <title>Genomic Encyclopedia of Type Strains, Phase IV (KMG-IV): sequencing the most valuable type-strain genomes for metagenomic binning, comparative biology and taxonomic classification.</title>
        <authorList>
            <person name="Goeker M."/>
        </authorList>
    </citation>
    <scope>NUCLEOTIDE SEQUENCE [LARGE SCALE GENOMIC DNA]</scope>
    <source>
        <strain evidence="9 10">BW863</strain>
    </source>
</reference>
<dbReference type="InterPro" id="IPR001932">
    <property type="entry name" value="PPM-type_phosphatase-like_dom"/>
</dbReference>
<protein>
    <submittedName>
        <fullName evidence="9">Serine/threonine protein kinase</fullName>
    </submittedName>
</protein>
<keyword evidence="10" id="KW-1185">Reference proteome</keyword>
<accession>A0A3D9YTJ7</accession>
<dbReference type="OrthoDB" id="9801841at2"/>
<dbReference type="PROSITE" id="PS50011">
    <property type="entry name" value="PROTEIN_KINASE_DOM"/>
    <property type="match status" value="1"/>
</dbReference>
<gene>
    <name evidence="9" type="ORF">DES32_1977</name>
</gene>
<keyword evidence="6" id="KW-0472">Membrane</keyword>
<sequence>MCGVSARGQLEIAAGFATRAGKRTNNQDFGTVDIGTASQRAVQGIVAAVADGFGNAQGGRVASELAVRAFIDGYRSQREPVGVGAAAMKSLDAYNLWLHGQSRSDPVLRGASTTFTAAVLLGRIATILHVGDSRAWHLRAGNLTLLTDDHSAPQAHGGRALLRAAGLEPALRLDIKTQSLEAQDRLLLTTRGVHEFLSANNLLQLLARREEVAQTDADAIVDAAIAAGSDDDTTALVIDIITVPSPAYSSVVAGMEALPIRPIPALGETIDGFKLVRILAESKTGRLFLAKRDDEWAVLKLPDPATTTPIERTRFMREVFLGQRIAHPNVGASLLLPEGRQSRLYVAMPYYKGETLEDRLRRDGPMKVDEAVAIAIKAARGLAALHKASVTHRDIKPGNIMLLENGDVKLIDLGVAHLPRLEDVDEVETPGTLDYMAPELFRENRGDALSDQYALGVTLYRMLSGKYPFGETPPGERPLFGPVPPLSAYRDDIPAWLNAVILRTISLRRDDRFGDLDEFIFALEHGNLRPAPLHRGPLIERNPLLFWQVLCAVLIILLVLSIVRR</sequence>
<dbReference type="InterPro" id="IPR000719">
    <property type="entry name" value="Prot_kinase_dom"/>
</dbReference>
<evidence type="ECO:0000256" key="2">
    <source>
        <dbReference type="ARBA" id="ARBA00022679"/>
    </source>
</evidence>
<keyword evidence="2" id="KW-0808">Transferase</keyword>
<dbReference type="Pfam" id="PF00069">
    <property type="entry name" value="Pkinase"/>
    <property type="match status" value="1"/>
</dbReference>
<evidence type="ECO:0000256" key="4">
    <source>
        <dbReference type="ARBA" id="ARBA00022777"/>
    </source>
</evidence>
<dbReference type="InterPro" id="IPR011009">
    <property type="entry name" value="Kinase-like_dom_sf"/>
</dbReference>
<feature type="transmembrane region" description="Helical" evidence="6">
    <location>
        <begin position="544"/>
        <end position="563"/>
    </location>
</feature>
<proteinExistence type="predicted"/>
<dbReference type="SUPFAM" id="SSF56112">
    <property type="entry name" value="Protein kinase-like (PK-like)"/>
    <property type="match status" value="1"/>
</dbReference>
<feature type="domain" description="PPM-type phosphatase" evidence="8">
    <location>
        <begin position="13"/>
        <end position="240"/>
    </location>
</feature>
<keyword evidence="4 9" id="KW-0418">Kinase</keyword>
<dbReference type="SMART" id="SM00220">
    <property type="entry name" value="S_TKc"/>
    <property type="match status" value="1"/>
</dbReference>
<dbReference type="CDD" id="cd00143">
    <property type="entry name" value="PP2Cc"/>
    <property type="match status" value="1"/>
</dbReference>
<dbReference type="InterPro" id="IPR008271">
    <property type="entry name" value="Ser/Thr_kinase_AS"/>
</dbReference>